<evidence type="ECO:0000313" key="3">
    <source>
        <dbReference type="Proteomes" id="UP000553059"/>
    </source>
</evidence>
<sequence>MTMFDKITFKNLLEKARGNRSNEDYSRDSGVSRAYISNFLNLKRAIPPTPDILKKLADAAYDNVTYRDFMDVAGYLNSDEVSKEITELSLKLENLHQAIAQKHRILDRIHKYANIPIADERSDEEETPSRESIEFIEVQIAALENEVMEIISQLDLYKNIQQESINLSQSLDLDEDIQLIARGMQKLKEENPEDFDTVKRVLRSMSKKADEELKK</sequence>
<reference evidence="2 3" key="1">
    <citation type="journal article" date="2020" name="Biotechnol. Biofuels">
        <title>New insights from the biogas microbiome by comprehensive genome-resolved metagenomics of nearly 1600 species originating from multiple anaerobic digesters.</title>
        <authorList>
            <person name="Campanaro S."/>
            <person name="Treu L."/>
            <person name="Rodriguez-R L.M."/>
            <person name="Kovalovszki A."/>
            <person name="Ziels R.M."/>
            <person name="Maus I."/>
            <person name="Zhu X."/>
            <person name="Kougias P.G."/>
            <person name="Basile A."/>
            <person name="Luo G."/>
            <person name="Schluter A."/>
            <person name="Konstantinidis K.T."/>
            <person name="Angelidaki I."/>
        </authorList>
    </citation>
    <scope>NUCLEOTIDE SEQUENCE [LARGE SCALE GENOMIC DNA]</scope>
    <source>
        <strain evidence="2">AS05jafATM_4</strain>
    </source>
</reference>
<dbReference type="CDD" id="cd00093">
    <property type="entry name" value="HTH_XRE"/>
    <property type="match status" value="1"/>
</dbReference>
<accession>A0A7C7D519</accession>
<name>A0A7C7D519_9FIRM</name>
<evidence type="ECO:0000256" key="1">
    <source>
        <dbReference type="SAM" id="Coils"/>
    </source>
</evidence>
<evidence type="ECO:0000313" key="2">
    <source>
        <dbReference type="EMBL" id="HHY26416.1"/>
    </source>
</evidence>
<dbReference type="EMBL" id="DUTF01000150">
    <property type="protein sequence ID" value="HHY26416.1"/>
    <property type="molecule type" value="Genomic_DNA"/>
</dbReference>
<organism evidence="2 3">
    <name type="scientific">Desulfitobacterium dehalogenans</name>
    <dbReference type="NCBI Taxonomy" id="36854"/>
    <lineage>
        <taxon>Bacteria</taxon>
        <taxon>Bacillati</taxon>
        <taxon>Bacillota</taxon>
        <taxon>Clostridia</taxon>
        <taxon>Eubacteriales</taxon>
        <taxon>Desulfitobacteriaceae</taxon>
        <taxon>Desulfitobacterium</taxon>
    </lineage>
</organism>
<dbReference type="Proteomes" id="UP000553059">
    <property type="component" value="Unassembled WGS sequence"/>
</dbReference>
<protein>
    <submittedName>
        <fullName evidence="2">Uncharacterized protein</fullName>
    </submittedName>
</protein>
<dbReference type="AlphaFoldDB" id="A0A7C7D519"/>
<keyword evidence="1" id="KW-0175">Coiled coil</keyword>
<comment type="caution">
    <text evidence="2">The sequence shown here is derived from an EMBL/GenBank/DDBJ whole genome shotgun (WGS) entry which is preliminary data.</text>
</comment>
<proteinExistence type="predicted"/>
<dbReference type="InterPro" id="IPR001387">
    <property type="entry name" value="Cro/C1-type_HTH"/>
</dbReference>
<feature type="coiled-coil region" evidence="1">
    <location>
        <begin position="133"/>
        <end position="160"/>
    </location>
</feature>
<gene>
    <name evidence="2" type="ORF">GX523_06655</name>
</gene>